<gene>
    <name evidence="1" type="ORF">IAB44_07930</name>
</gene>
<proteinExistence type="predicted"/>
<name>A0A9D1JJS0_9FIRM</name>
<evidence type="ECO:0000313" key="2">
    <source>
        <dbReference type="Proteomes" id="UP000823935"/>
    </source>
</evidence>
<evidence type="ECO:0000313" key="1">
    <source>
        <dbReference type="EMBL" id="HIS31456.1"/>
    </source>
</evidence>
<protein>
    <submittedName>
        <fullName evidence="1">Uncharacterized protein</fullName>
    </submittedName>
</protein>
<reference evidence="1" key="1">
    <citation type="submission" date="2020-10" db="EMBL/GenBank/DDBJ databases">
        <authorList>
            <person name="Gilroy R."/>
        </authorList>
    </citation>
    <scope>NUCLEOTIDE SEQUENCE</scope>
    <source>
        <strain evidence="1">CHK190-19873</strain>
    </source>
</reference>
<accession>A0A9D1JJS0</accession>
<dbReference type="Proteomes" id="UP000823935">
    <property type="component" value="Unassembled WGS sequence"/>
</dbReference>
<reference evidence="1" key="2">
    <citation type="journal article" date="2021" name="PeerJ">
        <title>Extensive microbial diversity within the chicken gut microbiome revealed by metagenomics and culture.</title>
        <authorList>
            <person name="Gilroy R."/>
            <person name="Ravi A."/>
            <person name="Getino M."/>
            <person name="Pursley I."/>
            <person name="Horton D.L."/>
            <person name="Alikhan N.F."/>
            <person name="Baker D."/>
            <person name="Gharbi K."/>
            <person name="Hall N."/>
            <person name="Watson M."/>
            <person name="Adriaenssens E.M."/>
            <person name="Foster-Nyarko E."/>
            <person name="Jarju S."/>
            <person name="Secka A."/>
            <person name="Antonio M."/>
            <person name="Oren A."/>
            <person name="Chaudhuri R.R."/>
            <person name="La Ragione R."/>
            <person name="Hildebrand F."/>
            <person name="Pallen M.J."/>
        </authorList>
    </citation>
    <scope>NUCLEOTIDE SEQUENCE</scope>
    <source>
        <strain evidence="1">CHK190-19873</strain>
    </source>
</reference>
<sequence length="51" mass="6071">MKRIDAHLHYHNFTEFDEEAKAVGHENSSEHLRKVFDELDIEIGLPQSHWL</sequence>
<dbReference type="AlphaFoldDB" id="A0A9D1JJS0"/>
<dbReference type="EMBL" id="DVIQ01000041">
    <property type="protein sequence ID" value="HIS31456.1"/>
    <property type="molecule type" value="Genomic_DNA"/>
</dbReference>
<comment type="caution">
    <text evidence="1">The sequence shown here is derived from an EMBL/GenBank/DDBJ whole genome shotgun (WGS) entry which is preliminary data.</text>
</comment>
<organism evidence="1 2">
    <name type="scientific">Candidatus Limivivens intestinipullorum</name>
    <dbReference type="NCBI Taxonomy" id="2840858"/>
    <lineage>
        <taxon>Bacteria</taxon>
        <taxon>Bacillati</taxon>
        <taxon>Bacillota</taxon>
        <taxon>Clostridia</taxon>
        <taxon>Lachnospirales</taxon>
        <taxon>Lachnospiraceae</taxon>
        <taxon>Lachnospiraceae incertae sedis</taxon>
        <taxon>Candidatus Limivivens</taxon>
    </lineage>
</organism>